<dbReference type="OrthoDB" id="9810372at2"/>
<dbReference type="PANTHER" id="PTHR18964">
    <property type="entry name" value="ROK (REPRESSOR, ORF, KINASE) FAMILY"/>
    <property type="match status" value="1"/>
</dbReference>
<dbReference type="Gene3D" id="3.30.420.40">
    <property type="match status" value="2"/>
</dbReference>
<evidence type="ECO:0000313" key="10">
    <source>
        <dbReference type="Proteomes" id="UP000429644"/>
    </source>
</evidence>
<dbReference type="InterPro" id="IPR000600">
    <property type="entry name" value="ROK"/>
</dbReference>
<gene>
    <name evidence="9" type="ORF">GB882_07865</name>
</gene>
<dbReference type="Pfam" id="PF00480">
    <property type="entry name" value="ROK"/>
    <property type="match status" value="1"/>
</dbReference>
<dbReference type="GO" id="GO:0005737">
    <property type="term" value="C:cytoplasm"/>
    <property type="evidence" value="ECO:0007669"/>
    <property type="project" value="InterPro"/>
</dbReference>
<keyword evidence="4 9" id="KW-0808">Transferase</keyword>
<comment type="similarity">
    <text evidence="1">Belongs to the ROK (NagC/XylR) family.</text>
</comment>
<dbReference type="PANTHER" id="PTHR18964:SF173">
    <property type="entry name" value="GLUCOKINASE"/>
    <property type="match status" value="1"/>
</dbReference>
<dbReference type="GO" id="GO:0004340">
    <property type="term" value="F:glucokinase activity"/>
    <property type="evidence" value="ECO:0007669"/>
    <property type="project" value="UniProtKB-EC"/>
</dbReference>
<name>A0A7J9UVB7_9MICO</name>
<comment type="caution">
    <text evidence="9">The sequence shown here is derived from an EMBL/GenBank/DDBJ whole genome shotgun (WGS) entry which is preliminary data.</text>
</comment>
<keyword evidence="6 9" id="KW-0418">Kinase</keyword>
<protein>
    <recommendedName>
        <fullName evidence="3">Glucokinase</fullName>
        <ecNumber evidence="2">2.7.1.2</ecNumber>
    </recommendedName>
    <alternativeName>
        <fullName evidence="8">Glucose kinase</fullName>
    </alternativeName>
</protein>
<accession>A0A7J9UVB7</accession>
<dbReference type="InterPro" id="IPR004654">
    <property type="entry name" value="ROK_glcA"/>
</dbReference>
<keyword evidence="7" id="KW-0067">ATP-binding</keyword>
<sequence>MDAIGVDIGGTKIAAGVVDGAGALRAQRRYDTDPTDPVAIESAVIRAVNELRAEHDVVAVGVAAAGYVSPQRDGMVFAPNIAWRDYPLRDRLAAGIGLPMVIENDANAAGWAEFRFGRGRHAEHMVMLTVGTGLGGAIIVDGRLLRGAFGAAGEIGHMQMVPNGRYCGCGHEGCWEMYGSGRALTRAARAAAVAYPDRARAIVELAGGPAQKIRGPHVTQAAQAGDPLAVELLAELGTWLGAGISDLAAIVDPELAVIGGGVAAAGDLLLEPARESFGRHLTARGFRGELTIHLAELGNEAGIVGAADLART</sequence>
<dbReference type="InterPro" id="IPR049874">
    <property type="entry name" value="ROK_cs"/>
</dbReference>
<dbReference type="InterPro" id="IPR043129">
    <property type="entry name" value="ATPase_NBD"/>
</dbReference>
<evidence type="ECO:0000256" key="8">
    <source>
        <dbReference type="ARBA" id="ARBA00032386"/>
    </source>
</evidence>
<keyword evidence="10" id="KW-1185">Reference proteome</keyword>
<dbReference type="NCBIfam" id="TIGR00744">
    <property type="entry name" value="ROK_glcA_fam"/>
    <property type="match status" value="1"/>
</dbReference>
<evidence type="ECO:0000256" key="7">
    <source>
        <dbReference type="ARBA" id="ARBA00022840"/>
    </source>
</evidence>
<dbReference type="EMBL" id="WHPD01001702">
    <property type="protein sequence ID" value="MPV88579.1"/>
    <property type="molecule type" value="Genomic_DNA"/>
</dbReference>
<dbReference type="EC" id="2.7.1.2" evidence="2"/>
<proteinExistence type="inferred from homology"/>
<reference evidence="9 10" key="1">
    <citation type="submission" date="2019-10" db="EMBL/GenBank/DDBJ databases">
        <title>Georgenia wutianyii sp. nov. and Georgenia yuyongxinii sp. nov. isolated from plateau pika (Ochotona curzoniae) in the Qinghai-Tibet plateau of China.</title>
        <authorList>
            <person name="Tian Z."/>
        </authorList>
    </citation>
    <scope>NUCLEOTIDE SEQUENCE [LARGE SCALE GENOMIC DNA]</scope>
    <source>
        <strain evidence="9 10">JCM 15130</strain>
    </source>
</reference>
<organism evidence="9 10">
    <name type="scientific">Georgenia ruanii</name>
    <dbReference type="NCBI Taxonomy" id="348442"/>
    <lineage>
        <taxon>Bacteria</taxon>
        <taxon>Bacillati</taxon>
        <taxon>Actinomycetota</taxon>
        <taxon>Actinomycetes</taxon>
        <taxon>Micrococcales</taxon>
        <taxon>Bogoriellaceae</taxon>
        <taxon>Georgenia</taxon>
    </lineage>
</organism>
<dbReference type="Proteomes" id="UP000429644">
    <property type="component" value="Unassembled WGS sequence"/>
</dbReference>
<keyword evidence="5" id="KW-0547">Nucleotide-binding</keyword>
<dbReference type="SUPFAM" id="SSF53067">
    <property type="entry name" value="Actin-like ATPase domain"/>
    <property type="match status" value="1"/>
</dbReference>
<evidence type="ECO:0000256" key="6">
    <source>
        <dbReference type="ARBA" id="ARBA00022777"/>
    </source>
</evidence>
<dbReference type="PROSITE" id="PS01125">
    <property type="entry name" value="ROK"/>
    <property type="match status" value="1"/>
</dbReference>
<evidence type="ECO:0000256" key="1">
    <source>
        <dbReference type="ARBA" id="ARBA00006479"/>
    </source>
</evidence>
<dbReference type="GO" id="GO:0005524">
    <property type="term" value="F:ATP binding"/>
    <property type="evidence" value="ECO:0007669"/>
    <property type="project" value="UniProtKB-KW"/>
</dbReference>
<evidence type="ECO:0000256" key="3">
    <source>
        <dbReference type="ARBA" id="ARBA00014701"/>
    </source>
</evidence>
<evidence type="ECO:0000256" key="4">
    <source>
        <dbReference type="ARBA" id="ARBA00022679"/>
    </source>
</evidence>
<dbReference type="RefSeq" id="WP_152231243.1">
    <property type="nucleotide sequence ID" value="NZ_BAAAOT010000006.1"/>
</dbReference>
<evidence type="ECO:0000256" key="2">
    <source>
        <dbReference type="ARBA" id="ARBA00012323"/>
    </source>
</evidence>
<evidence type="ECO:0000313" key="9">
    <source>
        <dbReference type="EMBL" id="MPV88579.1"/>
    </source>
</evidence>
<dbReference type="CDD" id="cd24061">
    <property type="entry name" value="ASKHA_NBD_ROK_SgGLK-like"/>
    <property type="match status" value="1"/>
</dbReference>
<evidence type="ECO:0000256" key="5">
    <source>
        <dbReference type="ARBA" id="ARBA00022741"/>
    </source>
</evidence>
<dbReference type="AlphaFoldDB" id="A0A7J9UVB7"/>
<dbReference type="GO" id="GO:0006096">
    <property type="term" value="P:glycolytic process"/>
    <property type="evidence" value="ECO:0007669"/>
    <property type="project" value="InterPro"/>
</dbReference>